<evidence type="ECO:0000313" key="1">
    <source>
        <dbReference type="EnsemblMetazoa" id="RPRC006931-PA"/>
    </source>
</evidence>
<accession>T1HSB1</accession>
<dbReference type="HOGENOM" id="CLU_2349300_0_0_1"/>
<name>T1HSB1_RHOPR</name>
<protein>
    <submittedName>
        <fullName evidence="1">Uncharacterized protein</fullName>
    </submittedName>
</protein>
<keyword evidence="2" id="KW-1185">Reference proteome</keyword>
<reference evidence="1" key="1">
    <citation type="submission" date="2015-05" db="UniProtKB">
        <authorList>
            <consortium name="EnsemblMetazoa"/>
        </authorList>
    </citation>
    <scope>IDENTIFICATION</scope>
</reference>
<proteinExistence type="predicted"/>
<dbReference type="VEuPathDB" id="VectorBase:RPRC006931"/>
<dbReference type="InParanoid" id="T1HSB1"/>
<dbReference type="EnsemblMetazoa" id="RPRC006931-RA">
    <property type="protein sequence ID" value="RPRC006931-PA"/>
    <property type="gene ID" value="RPRC006931"/>
</dbReference>
<dbReference type="Proteomes" id="UP000015103">
    <property type="component" value="Unassembled WGS sequence"/>
</dbReference>
<organism evidence="1 2">
    <name type="scientific">Rhodnius prolixus</name>
    <name type="common">Triatomid bug</name>
    <dbReference type="NCBI Taxonomy" id="13249"/>
    <lineage>
        <taxon>Eukaryota</taxon>
        <taxon>Metazoa</taxon>
        <taxon>Ecdysozoa</taxon>
        <taxon>Arthropoda</taxon>
        <taxon>Hexapoda</taxon>
        <taxon>Insecta</taxon>
        <taxon>Pterygota</taxon>
        <taxon>Neoptera</taxon>
        <taxon>Paraneoptera</taxon>
        <taxon>Hemiptera</taxon>
        <taxon>Heteroptera</taxon>
        <taxon>Panheteroptera</taxon>
        <taxon>Cimicomorpha</taxon>
        <taxon>Reduviidae</taxon>
        <taxon>Triatominae</taxon>
        <taxon>Rhodnius</taxon>
    </lineage>
</organism>
<evidence type="ECO:0000313" key="2">
    <source>
        <dbReference type="Proteomes" id="UP000015103"/>
    </source>
</evidence>
<sequence length="97" mass="10872">MDSSDACLENTPPSIKETAENVISNVNTLNSLRSPSVFLEAEVWTPCTSAVSLRDKQCTVIDFILNIVTGYESWVHHYDPEEKSQSTEYRHASSPRP</sequence>
<dbReference type="EMBL" id="ACPB03003328">
    <property type="status" value="NOT_ANNOTATED_CDS"/>
    <property type="molecule type" value="Genomic_DNA"/>
</dbReference>
<dbReference type="AlphaFoldDB" id="T1HSB1"/>